<comment type="subcellular location">
    <subcellularLocation>
        <location evidence="6">Cytoplasm</location>
    </subcellularLocation>
</comment>
<feature type="binding site" evidence="6">
    <location>
        <begin position="266"/>
        <end position="269"/>
    </location>
    <ligand>
        <name>GTP</name>
        <dbReference type="ChEBI" id="CHEBI:37565"/>
    </ligand>
</feature>
<keyword evidence="2 6" id="KW-0819">tRNA processing</keyword>
<evidence type="ECO:0000259" key="8">
    <source>
        <dbReference type="Pfam" id="PF10396"/>
    </source>
</evidence>
<keyword evidence="6" id="KW-0378">Hydrolase</keyword>
<dbReference type="PANTHER" id="PTHR42714:SF2">
    <property type="entry name" value="TRNA MODIFICATION GTPASE GTPBP3, MITOCHONDRIAL"/>
    <property type="match status" value="1"/>
</dbReference>
<comment type="similarity">
    <text evidence="1 6">Belongs to the TRAFAC class TrmE-Era-EngA-EngB-Septin-like GTPase superfamily. TrmE GTPase family.</text>
</comment>
<dbReference type="CDD" id="cd14858">
    <property type="entry name" value="TrmE_N"/>
    <property type="match status" value="1"/>
</dbReference>
<evidence type="ECO:0000256" key="5">
    <source>
        <dbReference type="ARBA" id="ARBA00023134"/>
    </source>
</evidence>
<dbReference type="InterPro" id="IPR004520">
    <property type="entry name" value="GTPase_MnmE"/>
</dbReference>
<organism evidence="10 11">
    <name type="scientific">Sphingomonas corticis</name>
    <dbReference type="NCBI Taxonomy" id="2722791"/>
    <lineage>
        <taxon>Bacteria</taxon>
        <taxon>Pseudomonadati</taxon>
        <taxon>Pseudomonadota</taxon>
        <taxon>Alphaproteobacteria</taxon>
        <taxon>Sphingomonadales</taxon>
        <taxon>Sphingomonadaceae</taxon>
        <taxon>Sphingomonas</taxon>
    </lineage>
</organism>
<keyword evidence="6" id="KW-0479">Metal-binding</keyword>
<evidence type="ECO:0000256" key="1">
    <source>
        <dbReference type="ARBA" id="ARBA00011043"/>
    </source>
</evidence>
<sequence length="419" mass="44416">METIFALSSGRPPAAIAIVRISGPDALSAAAALAGTLPEARRAGLRTLRDGAGEVLDRALVLAFPGPSTATGEDLVELHLHGGRAVVTAVEAALAAQPGLRAAESGEFTRRSLENGRVDWAQAQGLADLLSAETEGERRAAMAATEGAVGREVRGWMDRLSDAAARIEASIDYAEEIDEAAALEDIREILARLVGQMREVCARPTVERLRDGAVVVLAGPPNAGKSSLFNAMLSREASIVTNRAGTTRDVIEAQVVRGGYAYRLVDTAGLAEATDDPIEQIGIERARRVIDGADLLLWLGDPSGCPAGAVQVRAKSDLRHMGDGIPVSARLPRTVDHLWQMVEQATADRTIGSDVRLHDDQRRSVMLAAEELASAGLCDDVVVAAEHVRRALRLLAMVMGMDATEAMLDALFSRFCLGK</sequence>
<gene>
    <name evidence="6 10" type="primary">mnmE</name>
    <name evidence="6" type="synonym">trmE</name>
    <name evidence="10" type="ORF">HBH26_03200</name>
</gene>
<feature type="domain" description="GTP-binding protein TrmE N-terminal" evidence="8">
    <location>
        <begin position="3"/>
        <end position="117"/>
    </location>
</feature>
<dbReference type="Pfam" id="PF10396">
    <property type="entry name" value="TrmE_N"/>
    <property type="match status" value="1"/>
</dbReference>
<dbReference type="Pfam" id="PF01926">
    <property type="entry name" value="MMR_HSR1"/>
    <property type="match status" value="1"/>
</dbReference>
<dbReference type="InterPro" id="IPR027417">
    <property type="entry name" value="P-loop_NTPase"/>
</dbReference>
<dbReference type="Gene3D" id="3.30.1360.120">
    <property type="entry name" value="Probable tRNA modification gtpase trme, domain 1"/>
    <property type="match status" value="1"/>
</dbReference>
<name>A0ABX1CHZ8_9SPHN</name>
<keyword evidence="11" id="KW-1185">Reference proteome</keyword>
<dbReference type="InterPro" id="IPR018948">
    <property type="entry name" value="GTP-bd_TrmE_N"/>
</dbReference>
<dbReference type="Gene3D" id="1.20.120.430">
    <property type="entry name" value="tRNA modification GTPase MnmE domain 2"/>
    <property type="match status" value="2"/>
</dbReference>
<feature type="binding site" evidence="6">
    <location>
        <position position="226"/>
    </location>
    <ligand>
        <name>Mg(2+)</name>
        <dbReference type="ChEBI" id="CHEBI:18420"/>
    </ligand>
</feature>
<keyword evidence="6" id="KW-0460">Magnesium</keyword>
<keyword evidence="4 6" id="KW-0630">Potassium</keyword>
<comment type="cofactor">
    <cofactor evidence="6">
        <name>K(+)</name>
        <dbReference type="ChEBI" id="CHEBI:29103"/>
    </cofactor>
    <text evidence="6">Binds 1 potassium ion per subunit.</text>
</comment>
<evidence type="ECO:0000256" key="4">
    <source>
        <dbReference type="ARBA" id="ARBA00022958"/>
    </source>
</evidence>
<comment type="caution">
    <text evidence="10">The sequence shown here is derived from an EMBL/GenBank/DDBJ whole genome shotgun (WGS) entry which is preliminary data.</text>
</comment>
<dbReference type="NCBIfam" id="TIGR00231">
    <property type="entry name" value="small_GTP"/>
    <property type="match status" value="1"/>
</dbReference>
<dbReference type="SUPFAM" id="SSF103025">
    <property type="entry name" value="Folate-binding domain"/>
    <property type="match status" value="1"/>
</dbReference>
<protein>
    <recommendedName>
        <fullName evidence="6">tRNA modification GTPase MnmE</fullName>
        <ecNumber evidence="6">3.6.-.-</ecNumber>
    </recommendedName>
</protein>
<comment type="subunit">
    <text evidence="6">Homodimer. Heterotetramer of two MnmE and two MnmG subunits.</text>
</comment>
<feature type="binding site" evidence="6">
    <location>
        <position position="117"/>
    </location>
    <ligand>
        <name>(6S)-5-formyl-5,6,7,8-tetrahydrofolate</name>
        <dbReference type="ChEBI" id="CHEBI:57457"/>
    </ligand>
</feature>
<dbReference type="Gene3D" id="3.40.50.300">
    <property type="entry name" value="P-loop containing nucleotide triphosphate hydrolases"/>
    <property type="match status" value="1"/>
</dbReference>
<dbReference type="InterPro" id="IPR006073">
    <property type="entry name" value="GTP-bd"/>
</dbReference>
<dbReference type="NCBIfam" id="NF003661">
    <property type="entry name" value="PRK05291.1-3"/>
    <property type="match status" value="1"/>
</dbReference>
<keyword evidence="3 6" id="KW-0547">Nucleotide-binding</keyword>
<dbReference type="EC" id="3.6.-.-" evidence="6"/>
<dbReference type="InterPro" id="IPR025867">
    <property type="entry name" value="MnmE_helical"/>
</dbReference>
<feature type="binding site" evidence="6">
    <location>
        <begin position="241"/>
        <end position="247"/>
    </location>
    <ligand>
        <name>GTP</name>
        <dbReference type="ChEBI" id="CHEBI:37565"/>
    </ligand>
</feature>
<reference evidence="10 11" key="1">
    <citation type="submission" date="2020-03" db="EMBL/GenBank/DDBJ databases">
        <authorList>
            <person name="Wang L."/>
            <person name="He N."/>
            <person name="Li Y."/>
            <person name="Fang Y."/>
            <person name="Zhang F."/>
        </authorList>
    </citation>
    <scope>NUCLEOTIDE SEQUENCE [LARGE SCALE GENOMIC DNA]</scope>
    <source>
        <strain evidence="10 11">36D10-4-7</strain>
    </source>
</reference>
<evidence type="ECO:0000256" key="2">
    <source>
        <dbReference type="ARBA" id="ARBA00022694"/>
    </source>
</evidence>
<dbReference type="CDD" id="cd04164">
    <property type="entry name" value="trmE"/>
    <property type="match status" value="1"/>
</dbReference>
<comment type="function">
    <text evidence="6">Exhibits a very high intrinsic GTPase hydrolysis rate. Involved in the addition of a carboxymethylaminomethyl (cmnm) group at the wobble position (U34) of certain tRNAs, forming tRNA-cmnm(5)s(2)U34.</text>
</comment>
<dbReference type="PANTHER" id="PTHR42714">
    <property type="entry name" value="TRNA MODIFICATION GTPASE GTPBP3"/>
    <property type="match status" value="1"/>
</dbReference>
<evidence type="ECO:0000313" key="11">
    <source>
        <dbReference type="Proteomes" id="UP000732399"/>
    </source>
</evidence>
<feature type="binding site" evidence="6">
    <location>
        <position position="77"/>
    </location>
    <ligand>
        <name>(6S)-5-formyl-5,6,7,8-tetrahydrofolate</name>
        <dbReference type="ChEBI" id="CHEBI:57457"/>
    </ligand>
</feature>
<feature type="binding site" evidence="6">
    <location>
        <position position="419"/>
    </location>
    <ligand>
        <name>(6S)-5-formyl-5,6,7,8-tetrahydrofolate</name>
        <dbReference type="ChEBI" id="CHEBI:57457"/>
    </ligand>
</feature>
<keyword evidence="6" id="KW-0963">Cytoplasm</keyword>
<dbReference type="InterPro" id="IPR005225">
    <property type="entry name" value="Small_GTP-bd"/>
</dbReference>
<feature type="binding site" evidence="6">
    <location>
        <begin position="328"/>
        <end position="330"/>
    </location>
    <ligand>
        <name>GTP</name>
        <dbReference type="ChEBI" id="CHEBI:37565"/>
    </ligand>
</feature>
<evidence type="ECO:0000256" key="6">
    <source>
        <dbReference type="HAMAP-Rule" id="MF_00379"/>
    </source>
</evidence>
<feature type="domain" description="MnmE helical" evidence="9">
    <location>
        <begin position="121"/>
        <end position="416"/>
    </location>
</feature>
<accession>A0ABX1CHZ8</accession>
<feature type="domain" description="G" evidence="7">
    <location>
        <begin position="215"/>
        <end position="303"/>
    </location>
</feature>
<feature type="binding site" evidence="6">
    <location>
        <position position="247"/>
    </location>
    <ligand>
        <name>Mg(2+)</name>
        <dbReference type="ChEBI" id="CHEBI:18420"/>
    </ligand>
</feature>
<evidence type="ECO:0000256" key="3">
    <source>
        <dbReference type="ARBA" id="ARBA00022741"/>
    </source>
</evidence>
<evidence type="ECO:0000259" key="9">
    <source>
        <dbReference type="Pfam" id="PF12631"/>
    </source>
</evidence>
<dbReference type="RefSeq" id="WP_168133164.1">
    <property type="nucleotide sequence ID" value="NZ_JAAVJH010000002.1"/>
</dbReference>
<dbReference type="Pfam" id="PF12631">
    <property type="entry name" value="MnmE_helical"/>
    <property type="match status" value="1"/>
</dbReference>
<proteinExistence type="inferred from homology"/>
<comment type="caution">
    <text evidence="6">Lacks conserved residue(s) required for the propagation of feature annotation.</text>
</comment>
<evidence type="ECO:0000259" key="7">
    <source>
        <dbReference type="Pfam" id="PF01926"/>
    </source>
</evidence>
<feature type="binding site" evidence="6">
    <location>
        <begin position="222"/>
        <end position="227"/>
    </location>
    <ligand>
        <name>GTP</name>
        <dbReference type="ChEBI" id="CHEBI:37565"/>
    </ligand>
</feature>
<evidence type="ECO:0000313" key="10">
    <source>
        <dbReference type="EMBL" id="NJR77622.1"/>
    </source>
</evidence>
<dbReference type="EMBL" id="JAAVJH010000002">
    <property type="protein sequence ID" value="NJR77622.1"/>
    <property type="molecule type" value="Genomic_DNA"/>
</dbReference>
<dbReference type="InterPro" id="IPR031168">
    <property type="entry name" value="G_TrmE"/>
</dbReference>
<dbReference type="Proteomes" id="UP000732399">
    <property type="component" value="Unassembled WGS sequence"/>
</dbReference>
<dbReference type="InterPro" id="IPR027368">
    <property type="entry name" value="MnmE_dom2"/>
</dbReference>
<keyword evidence="5 6" id="KW-0342">GTP-binding</keyword>
<dbReference type="InterPro" id="IPR027266">
    <property type="entry name" value="TrmE/GcvT-like"/>
</dbReference>
<dbReference type="HAMAP" id="MF_00379">
    <property type="entry name" value="GTPase_MnmE"/>
    <property type="match status" value="1"/>
</dbReference>
<feature type="binding site" evidence="6">
    <location>
        <position position="20"/>
    </location>
    <ligand>
        <name>(6S)-5-formyl-5,6,7,8-tetrahydrofolate</name>
        <dbReference type="ChEBI" id="CHEBI:57457"/>
    </ligand>
</feature>
<dbReference type="SUPFAM" id="SSF52540">
    <property type="entry name" value="P-loop containing nucleoside triphosphate hydrolases"/>
    <property type="match status" value="1"/>
</dbReference>